<protein>
    <submittedName>
        <fullName evidence="2">Uncharacterized protein</fullName>
    </submittedName>
</protein>
<evidence type="ECO:0000313" key="2">
    <source>
        <dbReference type="EMBL" id="TCO52953.1"/>
    </source>
</evidence>
<dbReference type="EMBL" id="SLWS01000011">
    <property type="protein sequence ID" value="TCO52953.1"/>
    <property type="molecule type" value="Genomic_DNA"/>
</dbReference>
<sequence>MATSSPACSSISAPCNLQLRRQFQTSCAAFGNGLSLSSSGRKSQAEAAAEGCAANLGLGELLQFGSPAAKLDVIAGPPVAACRSTGDRATCSPMEHQVIRRGSTGGVEHEQVRMSGQPPLIASVVVLKALHSDIILQARRATHAQAEERVFVAGRYARTVVFRWITNRPLAVEDVYLSSDVHLAEVEQVMRQLEDARRRTPASKVYCVHSPARSAATFTIQDRPSRVDSDPRTPRFDYANSAKPWSRPQPGTASATSADVRPVTRELAISCVVSSARSAFPRSAGNHYQRRPVRRGRRHLRTVAPPAVAGPAVPRPRRGRRPVGHDTGSVRGPRHGQSRGVGFVCLAGVGVCPGQAIRRGALSRTRVYRNGVLAEEDFSASRGVRSSCARWQGR</sequence>
<feature type="compositionally biased region" description="Basic and acidic residues" evidence="1">
    <location>
        <begin position="223"/>
        <end position="235"/>
    </location>
</feature>
<comment type="caution">
    <text evidence="2">The sequence shown here is derived from an EMBL/GenBank/DDBJ whole genome shotgun (WGS) entry which is preliminary data.</text>
</comment>
<evidence type="ECO:0000313" key="3">
    <source>
        <dbReference type="Proteomes" id="UP000295680"/>
    </source>
</evidence>
<reference evidence="2 3" key="1">
    <citation type="submission" date="2019-03" db="EMBL/GenBank/DDBJ databases">
        <title>Genomic Encyclopedia of Type Strains, Phase IV (KMG-IV): sequencing the most valuable type-strain genomes for metagenomic binning, comparative biology and taxonomic classification.</title>
        <authorList>
            <person name="Goeker M."/>
        </authorList>
    </citation>
    <scope>NUCLEOTIDE SEQUENCE [LARGE SCALE GENOMIC DNA]</scope>
    <source>
        <strain evidence="2 3">DSM 45934</strain>
    </source>
</reference>
<gene>
    <name evidence="2" type="ORF">EV192_111147</name>
</gene>
<keyword evidence="3" id="KW-1185">Reference proteome</keyword>
<dbReference type="AlphaFoldDB" id="A0A4R2J3D5"/>
<name>A0A4R2J3D5_9PSEU</name>
<dbReference type="Proteomes" id="UP000295680">
    <property type="component" value="Unassembled WGS sequence"/>
</dbReference>
<proteinExistence type="predicted"/>
<feature type="region of interest" description="Disordered" evidence="1">
    <location>
        <begin position="222"/>
        <end position="259"/>
    </location>
</feature>
<evidence type="ECO:0000256" key="1">
    <source>
        <dbReference type="SAM" id="MobiDB-lite"/>
    </source>
</evidence>
<organism evidence="2 3">
    <name type="scientific">Actinocrispum wychmicini</name>
    <dbReference type="NCBI Taxonomy" id="1213861"/>
    <lineage>
        <taxon>Bacteria</taxon>
        <taxon>Bacillati</taxon>
        <taxon>Actinomycetota</taxon>
        <taxon>Actinomycetes</taxon>
        <taxon>Pseudonocardiales</taxon>
        <taxon>Pseudonocardiaceae</taxon>
        <taxon>Actinocrispum</taxon>
    </lineage>
</organism>
<accession>A0A4R2J3D5</accession>
<feature type="region of interest" description="Disordered" evidence="1">
    <location>
        <begin position="307"/>
        <end position="335"/>
    </location>
</feature>